<protein>
    <submittedName>
        <fullName evidence="1">Uncharacterized protein</fullName>
    </submittedName>
</protein>
<evidence type="ECO:0000313" key="2">
    <source>
        <dbReference type="Proteomes" id="UP000030355"/>
    </source>
</evidence>
<comment type="caution">
    <text evidence="1">The sequence shown here is derived from an EMBL/GenBank/DDBJ whole genome shotgun (WGS) entry which is preliminary data.</text>
</comment>
<dbReference type="EMBL" id="JNAL01000006">
    <property type="protein sequence ID" value="KGF97216.1"/>
    <property type="molecule type" value="Genomic_DNA"/>
</dbReference>
<dbReference type="Proteomes" id="UP000030355">
    <property type="component" value="Unassembled WGS sequence"/>
</dbReference>
<sequence length="275" mass="30221">MKNSTIKNIIKLSIGLASLIPLTKTEKTFALDACAPSDSVTSMSSESNPCFITPEMLKVKFYEIGFCTSDPLSSGTFDNSTCQKTWDNTSGFTTDIGKKTYEKMQGNIYKIPNGTYGYSYAIMNNSWTYKGKYKLKNGNTWYTRSDGGVTSDISSYAEWNDDISNMLGEETTDLCYDYSANTSDGQVTALLTDSNNITATNAATCGSATRVIGSINLNRALRVTDLVYGYRLTWKITNLGLGIEHFNNGSKQVPGSFRGGPFTPVFNLKYYITGN</sequence>
<accession>A0A0A2A8S3</accession>
<proteinExistence type="predicted"/>
<evidence type="ECO:0000313" key="1">
    <source>
        <dbReference type="EMBL" id="KGF97216.1"/>
    </source>
</evidence>
<dbReference type="STRING" id="93057.EU95_0312"/>
<organism evidence="1 2">
    <name type="scientific">Prochlorococcus marinus str. MIT 9201</name>
    <dbReference type="NCBI Taxonomy" id="93057"/>
    <lineage>
        <taxon>Bacteria</taxon>
        <taxon>Bacillati</taxon>
        <taxon>Cyanobacteriota</taxon>
        <taxon>Cyanophyceae</taxon>
        <taxon>Synechococcales</taxon>
        <taxon>Prochlorococcaceae</taxon>
        <taxon>Prochlorococcus</taxon>
    </lineage>
</organism>
<dbReference type="AlphaFoldDB" id="A0A0A2A8S3"/>
<dbReference type="OrthoDB" id="539844at2"/>
<gene>
    <name evidence="1" type="ORF">EU95_0312</name>
</gene>
<dbReference type="RefSeq" id="WP_032521544.1">
    <property type="nucleotide sequence ID" value="NZ_CP138977.1"/>
</dbReference>
<name>A0A0A2A8S3_PROMR</name>
<reference evidence="2" key="1">
    <citation type="journal article" date="2014" name="Sci. Data">
        <title>Genomes of diverse isolates of the marine cyanobacterium Prochlorococcus.</title>
        <authorList>
            <person name="Biller S."/>
            <person name="Berube P."/>
            <person name="Thompson J."/>
            <person name="Kelly L."/>
            <person name="Roggensack S."/>
            <person name="Awad L."/>
            <person name="Roache-Johnson K."/>
            <person name="Ding H."/>
            <person name="Giovannoni S.J."/>
            <person name="Moore L.R."/>
            <person name="Chisholm S.W."/>
        </authorList>
    </citation>
    <scope>NUCLEOTIDE SEQUENCE [LARGE SCALE GENOMIC DNA]</scope>
    <source>
        <strain evidence="2">MIT 9201</strain>
    </source>
</reference>